<comment type="caution">
    <text evidence="4">The sequence shown here is derived from an EMBL/GenBank/DDBJ whole genome shotgun (WGS) entry which is preliminary data.</text>
</comment>
<protein>
    <recommendedName>
        <fullName evidence="6">Mic1 domain-containing protein</fullName>
    </recommendedName>
</protein>
<sequence>MFGKAPRVQPSVGLSGSGALSHVYIQHPPLRCSVPGSVGLFYDDANKLILSPTAGQVFAWKTNSLSQQSTPTSESVGEGPVLSIRYSLDGKVIAIQRSNVEIEFRNRETGDAFVQKCKSESESILGFFWTDCPTCNVIVIKTCGLDLCTYEPGLKALRLVDTRKLNVNWYVYTHESRMILLASGMQCNSFTAFQFSSGGVIRLPRFEMAMTKAEANQKPVLYAEDLHIITIYGRIYCLQVDRVAMLLHFHRFYRDAVMQQGSFPIYSSKIAVNVVDNVILVHQVDAKVVIMYDIISDSHVPISAPLPLLLRGLPRVNASSSGFSNKDAVNLETDEIRDHEDIIYGDGWTFLIPDLICDAAHGTLWRTHLDLEAIAASSSEVSSVLEFLQRRKLDSVKAKQLCLSIMRTQILERQPVPVVSRAIDTLVMSYLHSVKMGISIQGRLVGAEKTVASDNQHLDDSRFLINVPTSSAETHKNSIKRGSMSGGEREYRQSISGDIRTESTGLTTSSIVKNRSSIGFDAEENVNLESLGSGAGDSHRGANIEQPLQPEGSESGENQSEPDIPEQRELQVASAAISPDEMYQFIFAPVEEEMAGDPAYLVAIIVEYLRSAASEKLKVHPNLNMMTIQLLARSERFAELWMFVLNKIVEPSKEVALQLLESGRQNFMTRKLGMDMLRKLSLHHDYVLLLVQDGYYIEALRYARKNKVISIRPSMFLEAAVSSNNSQHLAAVLRFFSDSNPTFKNTTDYCMYRRILNGMSAASVA</sequence>
<dbReference type="GO" id="GO:0031902">
    <property type="term" value="C:late endosome membrane"/>
    <property type="evidence" value="ECO:0007669"/>
    <property type="project" value="TreeGrafter"/>
</dbReference>
<evidence type="ECO:0000313" key="4">
    <source>
        <dbReference type="EMBL" id="MCL7031834.1"/>
    </source>
</evidence>
<dbReference type="GO" id="GO:0005765">
    <property type="term" value="C:lysosomal membrane"/>
    <property type="evidence" value="ECO:0007669"/>
    <property type="project" value="TreeGrafter"/>
</dbReference>
<keyword evidence="5" id="KW-1185">Reference proteome</keyword>
<feature type="domain" description="Mic1" evidence="2">
    <location>
        <begin position="559"/>
        <end position="749"/>
    </location>
</feature>
<proteinExistence type="predicted"/>
<organism evidence="4 5">
    <name type="scientific">Papaver nudicaule</name>
    <name type="common">Iceland poppy</name>
    <dbReference type="NCBI Taxonomy" id="74823"/>
    <lineage>
        <taxon>Eukaryota</taxon>
        <taxon>Viridiplantae</taxon>
        <taxon>Streptophyta</taxon>
        <taxon>Embryophyta</taxon>
        <taxon>Tracheophyta</taxon>
        <taxon>Spermatophyta</taxon>
        <taxon>Magnoliopsida</taxon>
        <taxon>Ranunculales</taxon>
        <taxon>Papaveraceae</taxon>
        <taxon>Papaveroideae</taxon>
        <taxon>Papaver</taxon>
    </lineage>
</organism>
<name>A0AA41V5J3_PAPNU</name>
<evidence type="ECO:0000259" key="2">
    <source>
        <dbReference type="Pfam" id="PF07035"/>
    </source>
</evidence>
<dbReference type="InterPro" id="IPR040371">
    <property type="entry name" value="RMC1"/>
</dbReference>
<dbReference type="Pfam" id="PF21029">
    <property type="entry name" value="RMC1_N"/>
    <property type="match status" value="1"/>
</dbReference>
<dbReference type="PANTHER" id="PTHR12897:SF4">
    <property type="entry name" value="REGULATOR OF MON1-CCZ1 COMPLEX"/>
    <property type="match status" value="1"/>
</dbReference>
<evidence type="ECO:0008006" key="6">
    <source>
        <dbReference type="Google" id="ProtNLM"/>
    </source>
</evidence>
<dbReference type="EMBL" id="JAJJMA010116446">
    <property type="protein sequence ID" value="MCL7031834.1"/>
    <property type="molecule type" value="Genomic_DNA"/>
</dbReference>
<dbReference type="GO" id="GO:0035658">
    <property type="term" value="C:Mon1-Ccz1 complex"/>
    <property type="evidence" value="ECO:0007669"/>
    <property type="project" value="InterPro"/>
</dbReference>
<evidence type="ECO:0000256" key="1">
    <source>
        <dbReference type="SAM" id="MobiDB-lite"/>
    </source>
</evidence>
<evidence type="ECO:0000259" key="3">
    <source>
        <dbReference type="Pfam" id="PF21029"/>
    </source>
</evidence>
<dbReference type="Proteomes" id="UP001177140">
    <property type="component" value="Unassembled WGS sequence"/>
</dbReference>
<feature type="region of interest" description="Disordered" evidence="1">
    <location>
        <begin position="472"/>
        <end position="502"/>
    </location>
</feature>
<dbReference type="GO" id="GO:0010506">
    <property type="term" value="P:regulation of autophagy"/>
    <property type="evidence" value="ECO:0007669"/>
    <property type="project" value="InterPro"/>
</dbReference>
<gene>
    <name evidence="4" type="ORF">MKW94_008855</name>
</gene>
<dbReference type="PANTHER" id="PTHR12897">
    <property type="entry name" value="COLON CANCER-ASSOCIATED PROTEIN MIC1"/>
    <property type="match status" value="1"/>
</dbReference>
<evidence type="ECO:0000313" key="5">
    <source>
        <dbReference type="Proteomes" id="UP001177140"/>
    </source>
</evidence>
<dbReference type="AlphaFoldDB" id="A0AA41V5J3"/>
<feature type="region of interest" description="Disordered" evidence="1">
    <location>
        <begin position="529"/>
        <end position="565"/>
    </location>
</feature>
<dbReference type="InterPro" id="IPR009755">
    <property type="entry name" value="RMC1_C"/>
</dbReference>
<reference evidence="4" key="1">
    <citation type="submission" date="2022-03" db="EMBL/GenBank/DDBJ databases">
        <title>A functionally conserved STORR gene fusion in Papaver species that diverged 16.8 million years ago.</title>
        <authorList>
            <person name="Catania T."/>
        </authorList>
    </citation>
    <scope>NUCLEOTIDE SEQUENCE</scope>
    <source>
        <strain evidence="4">S-191538</strain>
    </source>
</reference>
<dbReference type="Pfam" id="PF07035">
    <property type="entry name" value="RMC1_C"/>
    <property type="match status" value="1"/>
</dbReference>
<dbReference type="InterPro" id="IPR049040">
    <property type="entry name" value="RMC1_N"/>
</dbReference>
<accession>A0AA41V5J3</accession>
<feature type="domain" description="Regulator of MON1-CCZ1 complex N-terminal" evidence="3">
    <location>
        <begin position="40"/>
        <end position="155"/>
    </location>
</feature>